<name>A0ABQ6FNM5_9CHLR</name>
<evidence type="ECO:0000313" key="2">
    <source>
        <dbReference type="Proteomes" id="UP001344906"/>
    </source>
</evidence>
<comment type="caution">
    <text evidence="1">The sequence shown here is derived from an EMBL/GenBank/DDBJ whole genome shotgun (WGS) entry which is preliminary data.</text>
</comment>
<proteinExistence type="predicted"/>
<dbReference type="Proteomes" id="UP001344906">
    <property type="component" value="Unassembled WGS sequence"/>
</dbReference>
<evidence type="ECO:0000313" key="1">
    <source>
        <dbReference type="EMBL" id="GLV55873.1"/>
    </source>
</evidence>
<organism evidence="1 2">
    <name type="scientific">Dictyobacter halimunensis</name>
    <dbReference type="NCBI Taxonomy" id="3026934"/>
    <lineage>
        <taxon>Bacteria</taxon>
        <taxon>Bacillati</taxon>
        <taxon>Chloroflexota</taxon>
        <taxon>Ktedonobacteria</taxon>
        <taxon>Ktedonobacterales</taxon>
        <taxon>Dictyobacteraceae</taxon>
        <taxon>Dictyobacter</taxon>
    </lineage>
</organism>
<dbReference type="EMBL" id="BSRI01000001">
    <property type="protein sequence ID" value="GLV55873.1"/>
    <property type="molecule type" value="Genomic_DNA"/>
</dbReference>
<gene>
    <name evidence="1" type="ORF">KDH_27170</name>
</gene>
<sequence>MRGIVQAAQGALLCDRETGVLTVETKGVAKKARGAGGEGIPDGEESGVVDHHGVFSIL</sequence>
<dbReference type="RefSeq" id="WP_338250624.1">
    <property type="nucleotide sequence ID" value="NZ_BSRI01000001.1"/>
</dbReference>
<keyword evidence="2" id="KW-1185">Reference proteome</keyword>
<protein>
    <submittedName>
        <fullName evidence="1">Uncharacterized protein</fullName>
    </submittedName>
</protein>
<reference evidence="1 2" key="1">
    <citation type="submission" date="2023-02" db="EMBL/GenBank/DDBJ databases">
        <title>Dictyobacter halimunensis sp. nov., a new member of the class Ktedonobacteria from forest soil in a geothermal area.</title>
        <authorList>
            <person name="Rachmania M.K."/>
            <person name="Ningsih F."/>
            <person name="Sakai Y."/>
            <person name="Yabe S."/>
            <person name="Yokota A."/>
            <person name="Sjamsuridzal W."/>
        </authorList>
    </citation>
    <scope>NUCLEOTIDE SEQUENCE [LARGE SCALE GENOMIC DNA]</scope>
    <source>
        <strain evidence="1 2">S3.2.2.5</strain>
    </source>
</reference>
<accession>A0ABQ6FNM5</accession>